<evidence type="ECO:0000313" key="13">
    <source>
        <dbReference type="Proteomes" id="UP001157418"/>
    </source>
</evidence>
<keyword evidence="3" id="KW-0808">Transferase</keyword>
<evidence type="ECO:0000256" key="3">
    <source>
        <dbReference type="ARBA" id="ARBA00022679"/>
    </source>
</evidence>
<evidence type="ECO:0000256" key="5">
    <source>
        <dbReference type="ARBA" id="ARBA00022723"/>
    </source>
</evidence>
<keyword evidence="7" id="KW-1133">Transmembrane helix</keyword>
<evidence type="ECO:0000256" key="1">
    <source>
        <dbReference type="ARBA" id="ARBA00001954"/>
    </source>
</evidence>
<dbReference type="PANTHER" id="PTHR23063">
    <property type="entry name" value="PHOSPHOLIPID ACYLTRANSFERASE"/>
    <property type="match status" value="1"/>
</dbReference>
<keyword evidence="11" id="KW-0012">Acyltransferase</keyword>
<dbReference type="GO" id="GO:0005783">
    <property type="term" value="C:endoplasmic reticulum"/>
    <property type="evidence" value="ECO:0007669"/>
    <property type="project" value="TreeGrafter"/>
</dbReference>
<keyword evidence="4" id="KW-0812">Transmembrane</keyword>
<evidence type="ECO:0000313" key="12">
    <source>
        <dbReference type="EMBL" id="CAH1451364.1"/>
    </source>
</evidence>
<keyword evidence="9" id="KW-0443">Lipid metabolism</keyword>
<evidence type="ECO:0000256" key="9">
    <source>
        <dbReference type="ARBA" id="ARBA00023098"/>
    </source>
</evidence>
<keyword evidence="6" id="KW-0223">Dioxygenase</keyword>
<dbReference type="EMBL" id="CAKMRJ010005745">
    <property type="protein sequence ID" value="CAH1451364.1"/>
    <property type="molecule type" value="Genomic_DNA"/>
</dbReference>
<evidence type="ECO:0000256" key="6">
    <source>
        <dbReference type="ARBA" id="ARBA00022964"/>
    </source>
</evidence>
<keyword evidence="10" id="KW-0472">Membrane</keyword>
<evidence type="ECO:0000256" key="8">
    <source>
        <dbReference type="ARBA" id="ARBA00023004"/>
    </source>
</evidence>
<sequence>MTAHVVMQKHLRWVDDGWVISFVHDEHLNISRIILVDAQKFTSEPVAIITLPYRGAFKLTSTCPIAIKYNKIFVDAFSNRKKQSFTNHLLWLMTPWAMVCDVRYLERQNMKLGKIVIEFAKRVWDGYLKYSSCNPKYIEHKMNIQMFELDKVREEWATYVANFIY</sequence>
<keyword evidence="13" id="KW-1185">Reference proteome</keyword>
<dbReference type="PANTHER" id="PTHR23063:SF2">
    <property type="entry name" value="GLYCEROL-3-PHOSPHATE ACYLTRANSFERASE 4, ISOFORM D-RELATED"/>
    <property type="match status" value="1"/>
</dbReference>
<dbReference type="Proteomes" id="UP001157418">
    <property type="component" value="Unassembled WGS sequence"/>
</dbReference>
<gene>
    <name evidence="12" type="ORF">LVIROSA_LOCUS36725</name>
</gene>
<keyword evidence="8" id="KW-0408">Iron</keyword>
<comment type="cofactor">
    <cofactor evidence="1">
        <name>Fe(2+)</name>
        <dbReference type="ChEBI" id="CHEBI:29033"/>
    </cofactor>
</comment>
<name>A0AAU9PMC9_9ASTR</name>
<dbReference type="AlphaFoldDB" id="A0AAU9PMC9"/>
<evidence type="ECO:0000256" key="11">
    <source>
        <dbReference type="ARBA" id="ARBA00023315"/>
    </source>
</evidence>
<organism evidence="12 13">
    <name type="scientific">Lactuca virosa</name>
    <dbReference type="NCBI Taxonomy" id="75947"/>
    <lineage>
        <taxon>Eukaryota</taxon>
        <taxon>Viridiplantae</taxon>
        <taxon>Streptophyta</taxon>
        <taxon>Embryophyta</taxon>
        <taxon>Tracheophyta</taxon>
        <taxon>Spermatophyta</taxon>
        <taxon>Magnoliopsida</taxon>
        <taxon>eudicotyledons</taxon>
        <taxon>Gunneridae</taxon>
        <taxon>Pentapetalae</taxon>
        <taxon>asterids</taxon>
        <taxon>campanulids</taxon>
        <taxon>Asterales</taxon>
        <taxon>Asteraceae</taxon>
        <taxon>Cichorioideae</taxon>
        <taxon>Cichorieae</taxon>
        <taxon>Lactucinae</taxon>
        <taxon>Lactuca</taxon>
    </lineage>
</organism>
<dbReference type="GO" id="GO:0016702">
    <property type="term" value="F:oxidoreductase activity, acting on single donors with incorporation of molecular oxygen, incorporation of two atoms of oxygen"/>
    <property type="evidence" value="ECO:0007669"/>
    <property type="project" value="InterPro"/>
</dbReference>
<dbReference type="GO" id="GO:0019432">
    <property type="term" value="P:triglyceride biosynthetic process"/>
    <property type="evidence" value="ECO:0007669"/>
    <property type="project" value="TreeGrafter"/>
</dbReference>
<protein>
    <submittedName>
        <fullName evidence="12">Uncharacterized protein</fullName>
    </submittedName>
</protein>
<dbReference type="GO" id="GO:0046872">
    <property type="term" value="F:metal ion binding"/>
    <property type="evidence" value="ECO:0007669"/>
    <property type="project" value="UniProtKB-KW"/>
</dbReference>
<comment type="caution">
    <text evidence="12">The sequence shown here is derived from an EMBL/GenBank/DDBJ whole genome shotgun (WGS) entry which is preliminary data.</text>
</comment>
<dbReference type="InterPro" id="IPR004294">
    <property type="entry name" value="Carotenoid_Oase"/>
</dbReference>
<keyword evidence="5" id="KW-0479">Metal-binding</keyword>
<evidence type="ECO:0000256" key="4">
    <source>
        <dbReference type="ARBA" id="ARBA00022692"/>
    </source>
</evidence>
<proteinExistence type="inferred from homology"/>
<dbReference type="GO" id="GO:0004366">
    <property type="term" value="F:glycerol-3-phosphate O-acyltransferase activity"/>
    <property type="evidence" value="ECO:0007669"/>
    <property type="project" value="TreeGrafter"/>
</dbReference>
<evidence type="ECO:0000256" key="7">
    <source>
        <dbReference type="ARBA" id="ARBA00022989"/>
    </source>
</evidence>
<evidence type="ECO:0000256" key="10">
    <source>
        <dbReference type="ARBA" id="ARBA00023136"/>
    </source>
</evidence>
<evidence type="ECO:0000256" key="2">
    <source>
        <dbReference type="ARBA" id="ARBA00006787"/>
    </source>
</evidence>
<comment type="similarity">
    <text evidence="2">Belongs to the carotenoid oxygenase family.</text>
</comment>
<reference evidence="12 13" key="1">
    <citation type="submission" date="2022-01" db="EMBL/GenBank/DDBJ databases">
        <authorList>
            <person name="Xiong W."/>
            <person name="Schranz E."/>
        </authorList>
    </citation>
    <scope>NUCLEOTIDE SEQUENCE [LARGE SCALE GENOMIC DNA]</scope>
</reference>
<accession>A0AAU9PMC9</accession>
<keyword evidence="6" id="KW-0560">Oxidoreductase</keyword>
<dbReference type="Pfam" id="PF03055">
    <property type="entry name" value="RPE65"/>
    <property type="match status" value="1"/>
</dbReference>